<accession>A0A560BBA8</accession>
<comment type="caution">
    <text evidence="1">The sequence shown here is derived from an EMBL/GenBank/DDBJ whole genome shotgun (WGS) entry which is preliminary data.</text>
</comment>
<proteinExistence type="predicted"/>
<evidence type="ECO:0000313" key="2">
    <source>
        <dbReference type="Proteomes" id="UP000316083"/>
    </source>
</evidence>
<dbReference type="InterPro" id="IPR036890">
    <property type="entry name" value="HATPase_C_sf"/>
</dbReference>
<sequence>MPSPAAPTDMVGLRVHNPGRAIAPGDLGLHLVRRIMEAHAGRIEVDSRDGAGTAFTVWRLQVASTLNAVRPSPVECPVP</sequence>
<protein>
    <recommendedName>
        <fullName evidence="3">Histidine kinase/HSP90-like ATPase domain-containing protein</fullName>
    </recommendedName>
</protein>
<dbReference type="SUPFAM" id="SSF55874">
    <property type="entry name" value="ATPase domain of HSP90 chaperone/DNA topoisomerase II/histidine kinase"/>
    <property type="match status" value="1"/>
</dbReference>
<dbReference type="Gene3D" id="3.30.565.10">
    <property type="entry name" value="Histidine kinase-like ATPase, C-terminal domain"/>
    <property type="match status" value="1"/>
</dbReference>
<evidence type="ECO:0008006" key="3">
    <source>
        <dbReference type="Google" id="ProtNLM"/>
    </source>
</evidence>
<reference evidence="1 2" key="1">
    <citation type="submission" date="2019-06" db="EMBL/GenBank/DDBJ databases">
        <title>Genomic Encyclopedia of Type Strains, Phase IV (KMG-V): Genome sequencing to study the core and pangenomes of soil and plant-associated prokaryotes.</title>
        <authorList>
            <person name="Whitman W."/>
        </authorList>
    </citation>
    <scope>NUCLEOTIDE SEQUENCE [LARGE SCALE GENOMIC DNA]</scope>
    <source>
        <strain evidence="1 2">BR 11796</strain>
    </source>
</reference>
<dbReference type="AlphaFoldDB" id="A0A560BBA8"/>
<name>A0A560BBA8_AZOBR</name>
<gene>
    <name evidence="1" type="ORF">FBZ82_10444</name>
</gene>
<evidence type="ECO:0000313" key="1">
    <source>
        <dbReference type="EMBL" id="TWA69884.1"/>
    </source>
</evidence>
<dbReference type="Proteomes" id="UP000316083">
    <property type="component" value="Unassembled WGS sequence"/>
</dbReference>
<organism evidence="1 2">
    <name type="scientific">Azospirillum brasilense</name>
    <dbReference type="NCBI Taxonomy" id="192"/>
    <lineage>
        <taxon>Bacteria</taxon>
        <taxon>Pseudomonadati</taxon>
        <taxon>Pseudomonadota</taxon>
        <taxon>Alphaproteobacteria</taxon>
        <taxon>Rhodospirillales</taxon>
        <taxon>Azospirillaceae</taxon>
        <taxon>Azospirillum</taxon>
    </lineage>
</organism>
<dbReference type="EMBL" id="VITF01000004">
    <property type="protein sequence ID" value="TWA69884.1"/>
    <property type="molecule type" value="Genomic_DNA"/>
</dbReference>